<dbReference type="Proteomes" id="UP000694392">
    <property type="component" value="Unplaced"/>
</dbReference>
<sequence length="66" mass="7352">MINKKLPYPLQWSILLSLAAGSVTSYAVTRVESQKCADLWIYLETGHSPGPCSAPHPHSCHWVFLN</sequence>
<protein>
    <recommendedName>
        <fullName evidence="4">Transmembrane protein 141</fullName>
    </recommendedName>
</protein>
<dbReference type="InterPro" id="IPR038259">
    <property type="entry name" value="Tmem141_sf"/>
</dbReference>
<accession>A0A8D0GUZ0</accession>
<dbReference type="Pfam" id="PF15110">
    <property type="entry name" value="TMEM141"/>
    <property type="match status" value="1"/>
</dbReference>
<proteinExistence type="predicted"/>
<dbReference type="InterPro" id="IPR026788">
    <property type="entry name" value="Tmem141"/>
</dbReference>
<dbReference type="GeneTree" id="ENSGT00960000188045"/>
<feature type="chain" id="PRO_5034512838" description="Transmembrane protein 141" evidence="1">
    <location>
        <begin position="26"/>
        <end position="66"/>
    </location>
</feature>
<dbReference type="Ensembl" id="ENSSPUT00000013252.1">
    <property type="protein sequence ID" value="ENSSPUP00000012432.1"/>
    <property type="gene ID" value="ENSSPUG00000009548.1"/>
</dbReference>
<organism evidence="2 3">
    <name type="scientific">Sphenodon punctatus</name>
    <name type="common">Tuatara</name>
    <name type="synonym">Hatteria punctata</name>
    <dbReference type="NCBI Taxonomy" id="8508"/>
    <lineage>
        <taxon>Eukaryota</taxon>
        <taxon>Metazoa</taxon>
        <taxon>Chordata</taxon>
        <taxon>Craniata</taxon>
        <taxon>Vertebrata</taxon>
        <taxon>Euteleostomi</taxon>
        <taxon>Lepidosauria</taxon>
        <taxon>Sphenodontia</taxon>
        <taxon>Sphenodontidae</taxon>
        <taxon>Sphenodon</taxon>
    </lineage>
</organism>
<evidence type="ECO:0000313" key="2">
    <source>
        <dbReference type="Ensembl" id="ENSSPUP00000012432.1"/>
    </source>
</evidence>
<dbReference type="PANTHER" id="PTHR47229">
    <property type="entry name" value="TRANSMEMBRANE PROTEIN 141"/>
    <property type="match status" value="1"/>
</dbReference>
<reference evidence="2" key="2">
    <citation type="submission" date="2025-09" db="UniProtKB">
        <authorList>
            <consortium name="Ensembl"/>
        </authorList>
    </citation>
    <scope>IDENTIFICATION</scope>
</reference>
<reference evidence="2" key="1">
    <citation type="submission" date="2025-08" db="UniProtKB">
        <authorList>
            <consortium name="Ensembl"/>
        </authorList>
    </citation>
    <scope>IDENTIFICATION</scope>
</reference>
<dbReference type="Gene3D" id="1.10.3350.20">
    <property type="entry name" value="Tmem141 protein family"/>
    <property type="match status" value="1"/>
</dbReference>
<evidence type="ECO:0000256" key="1">
    <source>
        <dbReference type="SAM" id="SignalP"/>
    </source>
</evidence>
<keyword evidence="3" id="KW-1185">Reference proteome</keyword>
<feature type="signal peptide" evidence="1">
    <location>
        <begin position="1"/>
        <end position="25"/>
    </location>
</feature>
<dbReference type="OMA" id="LHKRIPY"/>
<evidence type="ECO:0008006" key="4">
    <source>
        <dbReference type="Google" id="ProtNLM"/>
    </source>
</evidence>
<name>A0A8D0GUZ0_SPHPU</name>
<dbReference type="AlphaFoldDB" id="A0A8D0GUZ0"/>
<keyword evidence="1" id="KW-0732">Signal</keyword>
<evidence type="ECO:0000313" key="3">
    <source>
        <dbReference type="Proteomes" id="UP000694392"/>
    </source>
</evidence>
<dbReference type="PANTHER" id="PTHR47229:SF1">
    <property type="entry name" value="TRANSMEMBRANE PROTEIN 141"/>
    <property type="match status" value="1"/>
</dbReference>